<sequence length="42" mass="5016">MIEGWGNMRKLYIAVWGSCLTSFDNYHYRVEYNTNLLSLSRI</sequence>
<dbReference type="Proteomes" id="UP001295469">
    <property type="component" value="Chromosome C03"/>
</dbReference>
<protein>
    <submittedName>
        <fullName evidence="1">(rape) hypothetical protein</fullName>
    </submittedName>
</protein>
<dbReference type="EMBL" id="HG994367">
    <property type="protein sequence ID" value="CAF1700714.1"/>
    <property type="molecule type" value="Genomic_DNA"/>
</dbReference>
<proteinExistence type="predicted"/>
<reference evidence="1" key="1">
    <citation type="submission" date="2021-01" db="EMBL/GenBank/DDBJ databases">
        <authorList>
            <consortium name="Genoscope - CEA"/>
            <person name="William W."/>
        </authorList>
    </citation>
    <scope>NUCLEOTIDE SEQUENCE</scope>
</reference>
<accession>A0A816I855</accession>
<name>A0A816I855_BRANA</name>
<dbReference type="AlphaFoldDB" id="A0A816I855"/>
<gene>
    <name evidence="1" type="ORF">DARMORV10_C03P26120.1</name>
</gene>
<evidence type="ECO:0000313" key="1">
    <source>
        <dbReference type="EMBL" id="CAF1700714.1"/>
    </source>
</evidence>
<organism evidence="1">
    <name type="scientific">Brassica napus</name>
    <name type="common">Rape</name>
    <dbReference type="NCBI Taxonomy" id="3708"/>
    <lineage>
        <taxon>Eukaryota</taxon>
        <taxon>Viridiplantae</taxon>
        <taxon>Streptophyta</taxon>
        <taxon>Embryophyta</taxon>
        <taxon>Tracheophyta</taxon>
        <taxon>Spermatophyta</taxon>
        <taxon>Magnoliopsida</taxon>
        <taxon>eudicotyledons</taxon>
        <taxon>Gunneridae</taxon>
        <taxon>Pentapetalae</taxon>
        <taxon>rosids</taxon>
        <taxon>malvids</taxon>
        <taxon>Brassicales</taxon>
        <taxon>Brassicaceae</taxon>
        <taxon>Brassiceae</taxon>
        <taxon>Brassica</taxon>
    </lineage>
</organism>